<evidence type="ECO:0000313" key="12">
    <source>
        <dbReference type="EMBL" id="KAG2892632.1"/>
    </source>
</evidence>
<dbReference type="PROSITE" id="PS51722">
    <property type="entry name" value="G_TR_2"/>
    <property type="match status" value="1"/>
</dbReference>
<organism evidence="14 16">
    <name type="scientific">Phytophthora cactorum</name>
    <dbReference type="NCBI Taxonomy" id="29920"/>
    <lineage>
        <taxon>Eukaryota</taxon>
        <taxon>Sar</taxon>
        <taxon>Stramenopiles</taxon>
        <taxon>Oomycota</taxon>
        <taxon>Peronosporomycetes</taxon>
        <taxon>Peronosporales</taxon>
        <taxon>Peronosporaceae</taxon>
        <taxon>Phytophthora</taxon>
    </lineage>
</organism>
<evidence type="ECO:0000313" key="11">
    <source>
        <dbReference type="EMBL" id="KAG2855598.1"/>
    </source>
</evidence>
<dbReference type="SUPFAM" id="SSF52540">
    <property type="entry name" value="P-loop containing nucleoside triphosphate hydrolases"/>
    <property type="match status" value="1"/>
</dbReference>
<name>A0A8T1FSI5_9STRA</name>
<evidence type="ECO:0000256" key="4">
    <source>
        <dbReference type="ARBA" id="ARBA00022741"/>
    </source>
</evidence>
<dbReference type="Proteomes" id="UP000697107">
    <property type="component" value="Unassembled WGS sequence"/>
</dbReference>
<accession>A0A8T1FSI5</accession>
<dbReference type="GO" id="GO:0003924">
    <property type="term" value="F:GTPase activity"/>
    <property type="evidence" value="ECO:0007669"/>
    <property type="project" value="InterPro"/>
</dbReference>
<keyword evidence="3" id="KW-0963">Cytoplasm</keyword>
<reference evidence="14" key="1">
    <citation type="submission" date="2018-10" db="EMBL/GenBank/DDBJ databases">
        <title>Effector identification in a new, highly contiguous assembly of the strawberry crown rot pathogen Phytophthora cactorum.</title>
        <authorList>
            <person name="Armitage A.D."/>
            <person name="Nellist C.F."/>
            <person name="Bates H."/>
            <person name="Vickerstaff R.J."/>
            <person name="Harrison R.J."/>
        </authorList>
    </citation>
    <scope>NUCLEOTIDE SEQUENCE</scope>
    <source>
        <strain evidence="11">15-7</strain>
        <strain evidence="12">4032</strain>
        <strain evidence="13">4040</strain>
        <strain evidence="14">P415</strain>
        <strain evidence="15">P421</strain>
    </source>
</reference>
<dbReference type="CDD" id="cd01883">
    <property type="entry name" value="EF1_alpha"/>
    <property type="match status" value="1"/>
</dbReference>
<protein>
    <submittedName>
        <fullName evidence="14">HBS1-like protein</fullName>
    </submittedName>
</protein>
<dbReference type="EMBL" id="RCMV01000835">
    <property type="protein sequence ID" value="KAG3212454.1"/>
    <property type="molecule type" value="Genomic_DNA"/>
</dbReference>
<dbReference type="AlphaFoldDB" id="A0A8T1FSI5"/>
<gene>
    <name evidence="11" type="ORF">PC113_g12305</name>
    <name evidence="12" type="ORF">PC115_g18743</name>
    <name evidence="13" type="ORF">PC117_g20689</name>
    <name evidence="14" type="ORF">PC118_g12796</name>
    <name evidence="15" type="ORF">PC129_g16584</name>
</gene>
<dbReference type="Pfam" id="PF22594">
    <property type="entry name" value="GTP-eEF1A_C"/>
    <property type="match status" value="1"/>
</dbReference>
<evidence type="ECO:0000259" key="10">
    <source>
        <dbReference type="PROSITE" id="PS51722"/>
    </source>
</evidence>
<dbReference type="VEuPathDB" id="FungiDB:PC110_g14897"/>
<evidence type="ECO:0000313" key="16">
    <source>
        <dbReference type="Proteomes" id="UP000697107"/>
    </source>
</evidence>
<dbReference type="Gene3D" id="3.40.50.300">
    <property type="entry name" value="P-loop containing nucleotide triphosphate hydrolases"/>
    <property type="match status" value="1"/>
</dbReference>
<evidence type="ECO:0000256" key="5">
    <source>
        <dbReference type="ARBA" id="ARBA00022801"/>
    </source>
</evidence>
<sequence length="728" mass="79342">MPAPTPSFQPRPTSTPSALTSDPISNLHPRSVPLTRTILDSLENESVLTVLPLDAPIVAGTADSPNLGAMSRHRNVRNRAYSYEDEDYDEYYDDYEPSSPNNEFMYRRDSPSRQRSVFSFVQQEETEQEPTSDPGDAEILEAMVPQVQQAMGSRFSSHQITQELRSANYDLDKTVVALLEKGKAPAAAGGVLPLQIQIPRLEAVALAIGNEVQTESKPKKEIVMPAPAKGKAMAIGALPSTPKKAEEEKKPRISAADAVNAAPAISRAQTQFTPAEKKAFERAELKTQEQAVKLEEEARTGGKTKISMVVIGHVDAGKSTITGHLLYKLGYVSKRLMHKYEKESREAGKSSFAYAWVMDADEEERSRGVTMDVGTSHFETETKHVTLLDAPGHRDFIPKMIAGAAQADVAVLVVPAVTGEFEAAFENSGQTKEHTLLVRSLGVAQMVVAVNKMDMVNWDKERFDNIVQSLSTFLQGAGFRPKNLRFVPLSGMTGANLEKTGGVEECSWYSGPSLVEAIDTFAPPQRQISKPFRMTVSDVSKSMSLGQTISGRVYAGAAAVGDSFLLMPIGLPLTVKGMEQDGKSCTLARAGDTIEMGVTGIDPSALTTGSILCSIASPVQLAKKFEAKIMTMPAVEVPLVKGTYVTIHMHNVDEPVNITRLVSMLSKTGEVEKKKPRCITRERSAVVQITCHRKICLEEFANYRQLGRFTLRDRGKTLAAGIITQIIA</sequence>
<dbReference type="FunFam" id="2.40.30.10:FF:000121">
    <property type="entry name" value="Translation elongation factor Tu"/>
    <property type="match status" value="1"/>
</dbReference>
<dbReference type="InterPro" id="IPR000795">
    <property type="entry name" value="T_Tr_GTP-bd_dom"/>
</dbReference>
<dbReference type="EMBL" id="RCMI01000993">
    <property type="protein sequence ID" value="KAG2892632.1"/>
    <property type="molecule type" value="Genomic_DNA"/>
</dbReference>
<feature type="region of interest" description="Disordered" evidence="9">
    <location>
        <begin position="1"/>
        <end position="30"/>
    </location>
</feature>
<evidence type="ECO:0000256" key="6">
    <source>
        <dbReference type="ARBA" id="ARBA00022917"/>
    </source>
</evidence>
<keyword evidence="5" id="KW-0378">Hydrolase</keyword>
<dbReference type="InterPro" id="IPR027417">
    <property type="entry name" value="P-loop_NTPase"/>
</dbReference>
<dbReference type="Proteomes" id="UP000735874">
    <property type="component" value="Unassembled WGS sequence"/>
</dbReference>
<dbReference type="GO" id="GO:0006412">
    <property type="term" value="P:translation"/>
    <property type="evidence" value="ECO:0007669"/>
    <property type="project" value="UniProtKB-KW"/>
</dbReference>
<dbReference type="Pfam" id="PF00009">
    <property type="entry name" value="GTP_EFTU"/>
    <property type="match status" value="1"/>
</dbReference>
<dbReference type="EMBL" id="RCML01000421">
    <property type="protein sequence ID" value="KAG2977565.1"/>
    <property type="molecule type" value="Genomic_DNA"/>
</dbReference>
<dbReference type="GO" id="GO:0005525">
    <property type="term" value="F:GTP binding"/>
    <property type="evidence" value="ECO:0007669"/>
    <property type="project" value="UniProtKB-KW"/>
</dbReference>
<dbReference type="CDD" id="cd04093">
    <property type="entry name" value="HBS1_C_III"/>
    <property type="match status" value="1"/>
</dbReference>
<evidence type="ECO:0000256" key="2">
    <source>
        <dbReference type="ARBA" id="ARBA00007249"/>
    </source>
</evidence>
<dbReference type="GO" id="GO:0005737">
    <property type="term" value="C:cytoplasm"/>
    <property type="evidence" value="ECO:0007669"/>
    <property type="project" value="UniProtKB-SubCell"/>
</dbReference>
<dbReference type="FunFam" id="2.40.30.10:FF:000020">
    <property type="entry name" value="Translation elongation factor EF-1"/>
    <property type="match status" value="1"/>
</dbReference>
<comment type="caution">
    <text evidence="14">The sequence shown here is derived from an EMBL/GenBank/DDBJ whole genome shotgun (WGS) entry which is preliminary data.</text>
</comment>
<dbReference type="PANTHER" id="PTHR23115">
    <property type="entry name" value="TRANSLATION FACTOR"/>
    <property type="match status" value="1"/>
</dbReference>
<evidence type="ECO:0000313" key="15">
    <source>
        <dbReference type="EMBL" id="KAG3212454.1"/>
    </source>
</evidence>
<comment type="subcellular location">
    <subcellularLocation>
        <location evidence="1">Cytoplasm</location>
    </subcellularLocation>
</comment>
<evidence type="ECO:0000256" key="1">
    <source>
        <dbReference type="ARBA" id="ARBA00004496"/>
    </source>
</evidence>
<dbReference type="CDD" id="cd16267">
    <property type="entry name" value="HBS1-like_II"/>
    <property type="match status" value="1"/>
</dbReference>
<proteinExistence type="inferred from homology"/>
<dbReference type="FunFam" id="3.40.50.300:FF:000204">
    <property type="entry name" value="Translation elongation factor Tu"/>
    <property type="match status" value="1"/>
</dbReference>
<keyword evidence="4" id="KW-0547">Nucleotide-binding</keyword>
<dbReference type="EMBL" id="RCMK01000982">
    <property type="protein sequence ID" value="KAG2905701.1"/>
    <property type="molecule type" value="Genomic_DNA"/>
</dbReference>
<evidence type="ECO:0000313" key="14">
    <source>
        <dbReference type="EMBL" id="KAG2977565.1"/>
    </source>
</evidence>
<feature type="compositionally biased region" description="Polar residues" evidence="9">
    <location>
        <begin position="10"/>
        <end position="24"/>
    </location>
</feature>
<dbReference type="EMBL" id="RCMG01000369">
    <property type="protein sequence ID" value="KAG2855598.1"/>
    <property type="molecule type" value="Genomic_DNA"/>
</dbReference>
<dbReference type="InterPro" id="IPR009001">
    <property type="entry name" value="Transl_elong_EF1A/Init_IF2_C"/>
</dbReference>
<dbReference type="InterPro" id="IPR050100">
    <property type="entry name" value="TRAFAC_GTPase_members"/>
</dbReference>
<dbReference type="Proteomes" id="UP000736787">
    <property type="component" value="Unassembled WGS sequence"/>
</dbReference>
<comment type="catalytic activity">
    <reaction evidence="8">
        <text>GTP + H2O = GDP + phosphate + H(+)</text>
        <dbReference type="Rhea" id="RHEA:19669"/>
        <dbReference type="ChEBI" id="CHEBI:15377"/>
        <dbReference type="ChEBI" id="CHEBI:15378"/>
        <dbReference type="ChEBI" id="CHEBI:37565"/>
        <dbReference type="ChEBI" id="CHEBI:43474"/>
        <dbReference type="ChEBI" id="CHEBI:58189"/>
    </reaction>
    <physiologicalReaction direction="left-to-right" evidence="8">
        <dbReference type="Rhea" id="RHEA:19670"/>
    </physiologicalReaction>
</comment>
<dbReference type="Proteomes" id="UP000760860">
    <property type="component" value="Unassembled WGS sequence"/>
</dbReference>
<evidence type="ECO:0000256" key="3">
    <source>
        <dbReference type="ARBA" id="ARBA00022490"/>
    </source>
</evidence>
<evidence type="ECO:0000256" key="8">
    <source>
        <dbReference type="ARBA" id="ARBA00049117"/>
    </source>
</evidence>
<evidence type="ECO:0000256" key="7">
    <source>
        <dbReference type="ARBA" id="ARBA00023134"/>
    </source>
</evidence>
<dbReference type="SUPFAM" id="SSF50447">
    <property type="entry name" value="Translation proteins"/>
    <property type="match status" value="1"/>
</dbReference>
<dbReference type="PRINTS" id="PR00315">
    <property type="entry name" value="ELONGATNFCT"/>
</dbReference>
<evidence type="ECO:0000313" key="13">
    <source>
        <dbReference type="EMBL" id="KAG2905701.1"/>
    </source>
</evidence>
<evidence type="ECO:0000256" key="9">
    <source>
        <dbReference type="SAM" id="MobiDB-lite"/>
    </source>
</evidence>
<dbReference type="Gene3D" id="2.40.30.10">
    <property type="entry name" value="Translation factors"/>
    <property type="match status" value="2"/>
</dbReference>
<dbReference type="InterPro" id="IPR054696">
    <property type="entry name" value="GTP-eEF1A_C"/>
</dbReference>
<keyword evidence="6" id="KW-0648">Protein biosynthesis</keyword>
<dbReference type="Proteomes" id="UP000774804">
    <property type="component" value="Unassembled WGS sequence"/>
</dbReference>
<comment type="similarity">
    <text evidence="2">Belongs to the TRAFAC class translation factor GTPase superfamily. Classic translation factor GTPase family. EF-Tu/EF-1A subfamily.</text>
</comment>
<dbReference type="InterPro" id="IPR009000">
    <property type="entry name" value="Transl_B-barrel_sf"/>
</dbReference>
<feature type="domain" description="Tr-type G" evidence="10">
    <location>
        <begin position="303"/>
        <end position="526"/>
    </location>
</feature>
<keyword evidence="7" id="KW-0342">GTP-binding</keyword>
<dbReference type="SUPFAM" id="SSF50465">
    <property type="entry name" value="EF-Tu/eEF-1alpha/eIF2-gamma C-terminal domain"/>
    <property type="match status" value="1"/>
</dbReference>